<feature type="chain" id="PRO_5004018537" description="P-type domain-containing protein" evidence="4">
    <location>
        <begin position="21"/>
        <end position="306"/>
    </location>
</feature>
<feature type="region of interest" description="Disordered" evidence="3">
    <location>
        <begin position="264"/>
        <end position="292"/>
    </location>
</feature>
<dbReference type="RefSeq" id="XP_005537197.1">
    <property type="nucleotide sequence ID" value="XM_005537140.1"/>
</dbReference>
<organism evidence="6 7">
    <name type="scientific">Cyanidioschyzon merolae (strain NIES-3377 / 10D)</name>
    <name type="common">Unicellular red alga</name>
    <dbReference type="NCBI Taxonomy" id="280699"/>
    <lineage>
        <taxon>Eukaryota</taxon>
        <taxon>Rhodophyta</taxon>
        <taxon>Bangiophyceae</taxon>
        <taxon>Cyanidiales</taxon>
        <taxon>Cyanidiaceae</taxon>
        <taxon>Cyanidioschyzon</taxon>
    </lineage>
</organism>
<evidence type="ECO:0000256" key="1">
    <source>
        <dbReference type="ARBA" id="ARBA00023157"/>
    </source>
</evidence>
<dbReference type="SUPFAM" id="SSF57492">
    <property type="entry name" value="Trefoil"/>
    <property type="match status" value="1"/>
</dbReference>
<comment type="caution">
    <text evidence="2">Lacks conserved residue(s) required for the propagation of feature annotation.</text>
</comment>
<dbReference type="Pfam" id="PF00088">
    <property type="entry name" value="Trefoil"/>
    <property type="match status" value="1"/>
</dbReference>
<protein>
    <recommendedName>
        <fullName evidence="5">P-type domain-containing protein</fullName>
    </recommendedName>
</protein>
<dbReference type="InterPro" id="IPR044913">
    <property type="entry name" value="P_trefoil_dom_sf"/>
</dbReference>
<dbReference type="InterPro" id="IPR000519">
    <property type="entry name" value="P_trefoil_dom"/>
</dbReference>
<evidence type="ECO:0000313" key="6">
    <source>
        <dbReference type="EMBL" id="BAM81161.1"/>
    </source>
</evidence>
<keyword evidence="1" id="KW-1015">Disulfide bond</keyword>
<reference evidence="6 7" key="2">
    <citation type="journal article" date="2007" name="BMC Biol.">
        <title>A 100%-complete sequence reveals unusually simple genomic features in the hot-spring red alga Cyanidioschyzon merolae.</title>
        <authorList>
            <person name="Nozaki H."/>
            <person name="Takano H."/>
            <person name="Misumi O."/>
            <person name="Terasawa K."/>
            <person name="Matsuzaki M."/>
            <person name="Maruyama S."/>
            <person name="Nishida K."/>
            <person name="Yagisawa F."/>
            <person name="Yoshida Y."/>
            <person name="Fujiwara T."/>
            <person name="Takio S."/>
            <person name="Tamura K."/>
            <person name="Chung S.J."/>
            <person name="Nakamura S."/>
            <person name="Kuroiwa H."/>
            <person name="Tanaka K."/>
            <person name="Sato N."/>
            <person name="Kuroiwa T."/>
        </authorList>
    </citation>
    <scope>NUCLEOTIDE SEQUENCE [LARGE SCALE GENOMIC DNA]</scope>
    <source>
        <strain evidence="6 7">10D</strain>
    </source>
</reference>
<evidence type="ECO:0000256" key="3">
    <source>
        <dbReference type="SAM" id="MobiDB-lite"/>
    </source>
</evidence>
<proteinExistence type="predicted"/>
<evidence type="ECO:0000256" key="2">
    <source>
        <dbReference type="PROSITE-ProRule" id="PRU00779"/>
    </source>
</evidence>
<feature type="signal peptide" evidence="4">
    <location>
        <begin position="1"/>
        <end position="20"/>
    </location>
</feature>
<feature type="compositionally biased region" description="Low complexity" evidence="3">
    <location>
        <begin position="276"/>
        <end position="291"/>
    </location>
</feature>
<dbReference type="Gramene" id="CMN016CT">
    <property type="protein sequence ID" value="CMN016CT"/>
    <property type="gene ID" value="CMN016C"/>
</dbReference>
<name>M1UTM5_CYAM1</name>
<dbReference type="OrthoDB" id="10486761at2759"/>
<dbReference type="PROSITE" id="PS51448">
    <property type="entry name" value="P_TREFOIL_2"/>
    <property type="match status" value="1"/>
</dbReference>
<dbReference type="HOGENOM" id="CLU_910168_0_0_1"/>
<gene>
    <name evidence="6" type="ORF">CYME_CMN016C</name>
</gene>
<reference evidence="6 7" key="1">
    <citation type="journal article" date="2004" name="Nature">
        <title>Genome sequence of the ultrasmall unicellular red alga Cyanidioschyzon merolae 10D.</title>
        <authorList>
            <person name="Matsuzaki M."/>
            <person name="Misumi O."/>
            <person name="Shin-i T."/>
            <person name="Maruyama S."/>
            <person name="Takahara M."/>
            <person name="Miyagishima S."/>
            <person name="Mori T."/>
            <person name="Nishida K."/>
            <person name="Yagisawa F."/>
            <person name="Nishida K."/>
            <person name="Yoshida Y."/>
            <person name="Nishimura Y."/>
            <person name="Nakao S."/>
            <person name="Kobayashi T."/>
            <person name="Momoyama Y."/>
            <person name="Higashiyama T."/>
            <person name="Minoda A."/>
            <person name="Sano M."/>
            <person name="Nomoto H."/>
            <person name="Oishi K."/>
            <person name="Hayashi H."/>
            <person name="Ohta F."/>
            <person name="Nishizaka S."/>
            <person name="Haga S."/>
            <person name="Miura S."/>
            <person name="Morishita T."/>
            <person name="Kabeya Y."/>
            <person name="Terasawa K."/>
            <person name="Suzuki Y."/>
            <person name="Ishii Y."/>
            <person name="Asakawa S."/>
            <person name="Takano H."/>
            <person name="Ohta N."/>
            <person name="Kuroiwa H."/>
            <person name="Tanaka K."/>
            <person name="Shimizu N."/>
            <person name="Sugano S."/>
            <person name="Sato N."/>
            <person name="Nozaki H."/>
            <person name="Ogasawara N."/>
            <person name="Kohara Y."/>
            <person name="Kuroiwa T."/>
        </authorList>
    </citation>
    <scope>NUCLEOTIDE SEQUENCE [LARGE SCALE GENOMIC DNA]</scope>
    <source>
        <strain evidence="6 7">10D</strain>
    </source>
</reference>
<dbReference type="Gene3D" id="4.10.110.10">
    <property type="entry name" value="Spasmolytic Protein, domain 1"/>
    <property type="match status" value="1"/>
</dbReference>
<dbReference type="KEGG" id="cme:CYME_CMN016C"/>
<keyword evidence="7" id="KW-1185">Reference proteome</keyword>
<dbReference type="AlphaFoldDB" id="M1UTM5"/>
<feature type="compositionally biased region" description="Polar residues" evidence="3">
    <location>
        <begin position="265"/>
        <end position="275"/>
    </location>
</feature>
<keyword evidence="4" id="KW-0732">Signal</keyword>
<dbReference type="CDD" id="cd00111">
    <property type="entry name" value="Trefoil"/>
    <property type="match status" value="1"/>
</dbReference>
<feature type="domain" description="P-type" evidence="5">
    <location>
        <begin position="189"/>
        <end position="234"/>
    </location>
</feature>
<evidence type="ECO:0000313" key="7">
    <source>
        <dbReference type="Proteomes" id="UP000007014"/>
    </source>
</evidence>
<dbReference type="EMBL" id="AP006496">
    <property type="protein sequence ID" value="BAM81161.1"/>
    <property type="molecule type" value="Genomic_DNA"/>
</dbReference>
<accession>M1UTM5</accession>
<sequence length="306" mass="32657">MQYILKALLCILTVIAVVSSCSNGFLIPRAARDAAVREDGAPRQAAFAGYRWLPEEEHSLQHLVERGQVYVTQSKPQATKTVEPLVTPKATALAIATKKATKKPEKVQKVKKTVVVTAPPKVIVKPTEVVVTVTAVATVTKTPTPTPVHVTVTALATEAVTVTASVAVAAVSVTQTPIPQKVICRFWMKNCNIQEINRQICFTGENIDQFTCEQIGCCWQPIKSQKAPTCYRAIWAPVCNLQCNFQAYLTGGQGVSETPLVKATSAKTDSTSDAPSGSSNTTQTSQLSSGNVFSGLQNALSGLPSS</sequence>
<dbReference type="PROSITE" id="PS51257">
    <property type="entry name" value="PROKAR_LIPOPROTEIN"/>
    <property type="match status" value="1"/>
</dbReference>
<dbReference type="GeneID" id="16995229"/>
<dbReference type="Proteomes" id="UP000007014">
    <property type="component" value="Chromosome 14"/>
</dbReference>
<evidence type="ECO:0000256" key="4">
    <source>
        <dbReference type="SAM" id="SignalP"/>
    </source>
</evidence>
<evidence type="ECO:0000259" key="5">
    <source>
        <dbReference type="PROSITE" id="PS51448"/>
    </source>
</evidence>